<name>A0ABD2IJ38_9BILA</name>
<evidence type="ECO:0000313" key="2">
    <source>
        <dbReference type="EMBL" id="KAL3079281.1"/>
    </source>
</evidence>
<reference evidence="2 3" key="1">
    <citation type="submission" date="2024-10" db="EMBL/GenBank/DDBJ databases">
        <authorList>
            <person name="Kim D."/>
        </authorList>
    </citation>
    <scope>NUCLEOTIDE SEQUENCE [LARGE SCALE GENOMIC DNA]</scope>
    <source>
        <strain evidence="2">BH-2024</strain>
    </source>
</reference>
<gene>
    <name evidence="2" type="ORF">niasHT_034695</name>
</gene>
<comment type="caution">
    <text evidence="2">The sequence shown here is derived from an EMBL/GenBank/DDBJ whole genome shotgun (WGS) entry which is preliminary data.</text>
</comment>
<protein>
    <submittedName>
        <fullName evidence="2">Uncharacterized protein</fullName>
    </submittedName>
</protein>
<evidence type="ECO:0000256" key="1">
    <source>
        <dbReference type="SAM" id="MobiDB-lite"/>
    </source>
</evidence>
<keyword evidence="3" id="KW-1185">Reference proteome</keyword>
<dbReference type="Proteomes" id="UP001620626">
    <property type="component" value="Unassembled WGS sequence"/>
</dbReference>
<evidence type="ECO:0000313" key="3">
    <source>
        <dbReference type="Proteomes" id="UP001620626"/>
    </source>
</evidence>
<feature type="region of interest" description="Disordered" evidence="1">
    <location>
        <begin position="120"/>
        <end position="146"/>
    </location>
</feature>
<sequence>MANAQRVQTEAVANAQRMRTEAMANRRRAVTQAMAYVQRAQRVQTEAMANAQRVQTEAMANAQRMRTEAMTNAQRVQTEAMANAQRMRTEAMANRRRAVTEAMAYVQRAQRVLTEARAHMARSQEAQANARQQSHGAENRAQTGQGQNNWVVIDGVRHQIDGPKIDARIEGTDLIVNGQRFANAATRHYSIIWAPAARRAENRAQNGQGQNYVITINGVRHQIDGPKIDARIEGTDLIVNGQRFANAATRHYSIIW</sequence>
<proteinExistence type="predicted"/>
<organism evidence="2 3">
    <name type="scientific">Heterodera trifolii</name>
    <dbReference type="NCBI Taxonomy" id="157864"/>
    <lineage>
        <taxon>Eukaryota</taxon>
        <taxon>Metazoa</taxon>
        <taxon>Ecdysozoa</taxon>
        <taxon>Nematoda</taxon>
        <taxon>Chromadorea</taxon>
        <taxon>Rhabditida</taxon>
        <taxon>Tylenchina</taxon>
        <taxon>Tylenchomorpha</taxon>
        <taxon>Tylenchoidea</taxon>
        <taxon>Heteroderidae</taxon>
        <taxon>Heteroderinae</taxon>
        <taxon>Heterodera</taxon>
    </lineage>
</organism>
<accession>A0ABD2IJ38</accession>
<feature type="compositionally biased region" description="Polar residues" evidence="1">
    <location>
        <begin position="124"/>
        <end position="146"/>
    </location>
</feature>
<dbReference type="AlphaFoldDB" id="A0ABD2IJ38"/>
<dbReference type="EMBL" id="JBICBT010001191">
    <property type="protein sequence ID" value="KAL3079281.1"/>
    <property type="molecule type" value="Genomic_DNA"/>
</dbReference>